<gene>
    <name evidence="1" type="ORF">L6452_31342</name>
</gene>
<accession>A0ACB8ZLN2</accession>
<reference evidence="2" key="1">
    <citation type="journal article" date="2022" name="Mol. Ecol. Resour.">
        <title>The genomes of chicory, endive, great burdock and yacon provide insights into Asteraceae palaeo-polyploidization history and plant inulin production.</title>
        <authorList>
            <person name="Fan W."/>
            <person name="Wang S."/>
            <person name="Wang H."/>
            <person name="Wang A."/>
            <person name="Jiang F."/>
            <person name="Liu H."/>
            <person name="Zhao H."/>
            <person name="Xu D."/>
            <person name="Zhang Y."/>
        </authorList>
    </citation>
    <scope>NUCLEOTIDE SEQUENCE [LARGE SCALE GENOMIC DNA]</scope>
    <source>
        <strain evidence="2">cv. Niubang</strain>
    </source>
</reference>
<reference evidence="1 2" key="2">
    <citation type="journal article" date="2022" name="Mol. Ecol. Resour.">
        <title>The genomes of chicory, endive, great burdock and yacon provide insights into Asteraceae paleo-polyploidization history and plant inulin production.</title>
        <authorList>
            <person name="Fan W."/>
            <person name="Wang S."/>
            <person name="Wang H."/>
            <person name="Wang A."/>
            <person name="Jiang F."/>
            <person name="Liu H."/>
            <person name="Zhao H."/>
            <person name="Xu D."/>
            <person name="Zhang Y."/>
        </authorList>
    </citation>
    <scope>NUCLEOTIDE SEQUENCE [LARGE SCALE GENOMIC DNA]</scope>
    <source>
        <strain evidence="2">cv. Niubang</strain>
    </source>
</reference>
<protein>
    <submittedName>
        <fullName evidence="1">Uncharacterized protein</fullName>
    </submittedName>
</protein>
<sequence>MTISFYSKIFEFQMLEFYICTGSSNIKEIVTVDIKKITFFTSVSFLWQSEDRSFAAYPLHNPLFHGLEGHFHY</sequence>
<comment type="caution">
    <text evidence="1">The sequence shown here is derived from an EMBL/GenBank/DDBJ whole genome shotgun (WGS) entry which is preliminary data.</text>
</comment>
<dbReference type="Proteomes" id="UP001055879">
    <property type="component" value="Linkage Group LG10"/>
</dbReference>
<name>A0ACB8ZLN2_ARCLA</name>
<evidence type="ECO:0000313" key="1">
    <source>
        <dbReference type="EMBL" id="KAI3698229.1"/>
    </source>
</evidence>
<evidence type="ECO:0000313" key="2">
    <source>
        <dbReference type="Proteomes" id="UP001055879"/>
    </source>
</evidence>
<keyword evidence="2" id="KW-1185">Reference proteome</keyword>
<proteinExistence type="predicted"/>
<dbReference type="EMBL" id="CM042056">
    <property type="protein sequence ID" value="KAI3698229.1"/>
    <property type="molecule type" value="Genomic_DNA"/>
</dbReference>
<organism evidence="1 2">
    <name type="scientific">Arctium lappa</name>
    <name type="common">Greater burdock</name>
    <name type="synonym">Lappa major</name>
    <dbReference type="NCBI Taxonomy" id="4217"/>
    <lineage>
        <taxon>Eukaryota</taxon>
        <taxon>Viridiplantae</taxon>
        <taxon>Streptophyta</taxon>
        <taxon>Embryophyta</taxon>
        <taxon>Tracheophyta</taxon>
        <taxon>Spermatophyta</taxon>
        <taxon>Magnoliopsida</taxon>
        <taxon>eudicotyledons</taxon>
        <taxon>Gunneridae</taxon>
        <taxon>Pentapetalae</taxon>
        <taxon>asterids</taxon>
        <taxon>campanulids</taxon>
        <taxon>Asterales</taxon>
        <taxon>Asteraceae</taxon>
        <taxon>Carduoideae</taxon>
        <taxon>Cardueae</taxon>
        <taxon>Arctiinae</taxon>
        <taxon>Arctium</taxon>
    </lineage>
</organism>